<dbReference type="RefSeq" id="WP_115815003.1">
    <property type="nucleotide sequence ID" value="NZ_QUNI01000017.1"/>
</dbReference>
<dbReference type="AlphaFoldDB" id="A0A3E0DYJ8"/>
<organism evidence="1 2">
    <name type="scientific">Flavobacterium aquicola</name>
    <dbReference type="NCBI Taxonomy" id="1682742"/>
    <lineage>
        <taxon>Bacteria</taxon>
        <taxon>Pseudomonadati</taxon>
        <taxon>Bacteroidota</taxon>
        <taxon>Flavobacteriia</taxon>
        <taxon>Flavobacteriales</taxon>
        <taxon>Flavobacteriaceae</taxon>
        <taxon>Flavobacterium</taxon>
    </lineage>
</organism>
<dbReference type="OrthoDB" id="1367110at2"/>
<evidence type="ECO:0000313" key="2">
    <source>
        <dbReference type="Proteomes" id="UP000257136"/>
    </source>
</evidence>
<keyword evidence="2" id="KW-1185">Reference proteome</keyword>
<evidence type="ECO:0000313" key="1">
    <source>
        <dbReference type="EMBL" id="REG91132.1"/>
    </source>
</evidence>
<dbReference type="InterPro" id="IPR037066">
    <property type="entry name" value="Plug_dom_sf"/>
</dbReference>
<gene>
    <name evidence="1" type="ORF">C8P67_11725</name>
</gene>
<comment type="caution">
    <text evidence="1">The sequence shown here is derived from an EMBL/GenBank/DDBJ whole genome shotgun (WGS) entry which is preliminary data.</text>
</comment>
<dbReference type="Gene3D" id="2.170.130.10">
    <property type="entry name" value="TonB-dependent receptor, plug domain"/>
    <property type="match status" value="1"/>
</dbReference>
<accession>A0A3E0DYJ8</accession>
<dbReference type="EMBL" id="QUNI01000017">
    <property type="protein sequence ID" value="REG91132.1"/>
    <property type="molecule type" value="Genomic_DNA"/>
</dbReference>
<proteinExistence type="predicted"/>
<sequence>MKYLLITFFALSISFAQSPKKILKKLGEDPVFFIDSINVEKGDLQRYDPNQISSVTVYKDKEAIALLGEDGKDGVIYIETKVFCKKRYWKYFVSKSSEYNQFVSSYENDMNVQYVLNERVLKEGFEGDLAAIDDVVFKSIKLISKEELIKKYQIEDKDYGFQIISETPKDLYHGNRKF</sequence>
<name>A0A3E0DYJ8_9FLAO</name>
<dbReference type="Proteomes" id="UP000257136">
    <property type="component" value="Unassembled WGS sequence"/>
</dbReference>
<protein>
    <submittedName>
        <fullName evidence="1">Uncharacterized protein</fullName>
    </submittedName>
</protein>
<reference evidence="1 2" key="1">
    <citation type="submission" date="2018-08" db="EMBL/GenBank/DDBJ databases">
        <title>Genomic Encyclopedia of Archaeal and Bacterial Type Strains, Phase II (KMG-II): from individual species to whole genera.</title>
        <authorList>
            <person name="Goeker M."/>
        </authorList>
    </citation>
    <scope>NUCLEOTIDE SEQUENCE [LARGE SCALE GENOMIC DNA]</scope>
    <source>
        <strain evidence="1 2">DSM 100880</strain>
    </source>
</reference>